<dbReference type="Pfam" id="PF02230">
    <property type="entry name" value="Abhydrolase_2"/>
    <property type="match status" value="1"/>
</dbReference>
<name>A0A0A1TDA6_9HYPO</name>
<dbReference type="InterPro" id="IPR050565">
    <property type="entry name" value="LYPA1-2/EST-like"/>
</dbReference>
<evidence type="ECO:0000313" key="3">
    <source>
        <dbReference type="EMBL" id="CEJ95031.1"/>
    </source>
</evidence>
<dbReference type="OrthoDB" id="2418081at2759"/>
<dbReference type="SUPFAM" id="SSF53474">
    <property type="entry name" value="alpha/beta-Hydrolases"/>
    <property type="match status" value="1"/>
</dbReference>
<dbReference type="EMBL" id="CDHN01000008">
    <property type="protein sequence ID" value="CEJ95031.1"/>
    <property type="molecule type" value="Genomic_DNA"/>
</dbReference>
<dbReference type="GO" id="GO:0052689">
    <property type="term" value="F:carboxylic ester hydrolase activity"/>
    <property type="evidence" value="ECO:0007669"/>
    <property type="project" value="TreeGrafter"/>
</dbReference>
<evidence type="ECO:0000313" key="4">
    <source>
        <dbReference type="Proteomes" id="UP000039046"/>
    </source>
</evidence>
<dbReference type="GO" id="GO:0005737">
    <property type="term" value="C:cytoplasm"/>
    <property type="evidence" value="ECO:0007669"/>
    <property type="project" value="TreeGrafter"/>
</dbReference>
<dbReference type="PANTHER" id="PTHR10655">
    <property type="entry name" value="LYSOPHOSPHOLIPASE-RELATED"/>
    <property type="match status" value="1"/>
</dbReference>
<protein>
    <recommendedName>
        <fullName evidence="2">Phospholipase/carboxylesterase/thioesterase domain-containing protein</fullName>
    </recommendedName>
</protein>
<dbReference type="GO" id="GO:0008474">
    <property type="term" value="F:palmitoyl-(protein) hydrolase activity"/>
    <property type="evidence" value="ECO:0007669"/>
    <property type="project" value="TreeGrafter"/>
</dbReference>
<comment type="similarity">
    <text evidence="1">Belongs to the AB hydrolase superfamily. AB hydrolase 2 family.</text>
</comment>
<keyword evidence="4" id="KW-1185">Reference proteome</keyword>
<dbReference type="PANTHER" id="PTHR10655:SF63">
    <property type="entry name" value="PHOSPHOLIPASE_CARBOXYLESTERASE_THIOESTERASE DOMAIN-CONTAINING PROTEIN"/>
    <property type="match status" value="1"/>
</dbReference>
<dbReference type="Proteomes" id="UP000039046">
    <property type="component" value="Unassembled WGS sequence"/>
</dbReference>
<dbReference type="InterPro" id="IPR003140">
    <property type="entry name" value="PLipase/COase/thioEstase"/>
</dbReference>
<organism evidence="3 4">
    <name type="scientific">[Torrubiella] hemipterigena</name>
    <dbReference type="NCBI Taxonomy" id="1531966"/>
    <lineage>
        <taxon>Eukaryota</taxon>
        <taxon>Fungi</taxon>
        <taxon>Dikarya</taxon>
        <taxon>Ascomycota</taxon>
        <taxon>Pezizomycotina</taxon>
        <taxon>Sordariomycetes</taxon>
        <taxon>Hypocreomycetidae</taxon>
        <taxon>Hypocreales</taxon>
        <taxon>Clavicipitaceae</taxon>
        <taxon>Clavicipitaceae incertae sedis</taxon>
        <taxon>'Torrubiella' clade</taxon>
    </lineage>
</organism>
<dbReference type="AlphaFoldDB" id="A0A0A1TDA6"/>
<sequence length="200" mass="22051">MPEWFEAPSLADPTIRKEAQIPGIIESYNYIEGLIADEINLLGCKSENLLFGGISQGGAAALWMLLCRHATSQIGVFFAASTWLPFVDTIEKILSISNSGMTDGAGQDPASTDTDSFLHQHMQCLLGGEHKASEIKVFLGHGLDDAYVDASLGRQARHVLTAAGFEVEWKEYSGADQEGHWLQEPTEMDDIRQFIIKYMK</sequence>
<reference evidence="3 4" key="1">
    <citation type="journal article" date="2015" name="Genome Announc.">
        <title>Draft Genome Sequence and Gene Annotation of the Entomopathogenic Fungus Verticillium hemipterigenum.</title>
        <authorList>
            <person name="Horn F."/>
            <person name="Habel A."/>
            <person name="Scharf D.H."/>
            <person name="Dworschak J."/>
            <person name="Brakhage A.A."/>
            <person name="Guthke R."/>
            <person name="Hertweck C."/>
            <person name="Linde J."/>
        </authorList>
    </citation>
    <scope>NUCLEOTIDE SEQUENCE [LARGE SCALE GENOMIC DNA]</scope>
</reference>
<evidence type="ECO:0000259" key="2">
    <source>
        <dbReference type="Pfam" id="PF02230"/>
    </source>
</evidence>
<accession>A0A0A1TDA6</accession>
<dbReference type="Gene3D" id="3.40.50.1820">
    <property type="entry name" value="alpha/beta hydrolase"/>
    <property type="match status" value="1"/>
</dbReference>
<gene>
    <name evidence="3" type="ORF">VHEMI10534</name>
</gene>
<dbReference type="HOGENOM" id="CLU_1367096_0_0_1"/>
<dbReference type="InterPro" id="IPR029058">
    <property type="entry name" value="AB_hydrolase_fold"/>
</dbReference>
<evidence type="ECO:0000256" key="1">
    <source>
        <dbReference type="ARBA" id="ARBA00006499"/>
    </source>
</evidence>
<feature type="domain" description="Phospholipase/carboxylesterase/thioesterase" evidence="2">
    <location>
        <begin position="1"/>
        <end position="91"/>
    </location>
</feature>
<proteinExistence type="inferred from homology"/>
<dbReference type="STRING" id="1531966.A0A0A1TDA6"/>